<comment type="subcellular location">
    <subcellularLocation>
        <location evidence="1">Membrane</location>
        <topology evidence="1">Single-pass type I membrane protein</topology>
    </subcellularLocation>
</comment>
<evidence type="ECO:0000259" key="11">
    <source>
        <dbReference type="Pfam" id="PF18372"/>
    </source>
</evidence>
<dbReference type="GO" id="GO:0007229">
    <property type="term" value="P:integrin-mediated signaling pathway"/>
    <property type="evidence" value="ECO:0007669"/>
    <property type="project" value="UniProtKB-KW"/>
</dbReference>
<comment type="caution">
    <text evidence="12">The sequence shown here is derived from an EMBL/GenBank/DDBJ whole genome shotgun (WGS) entry which is preliminary data.</text>
</comment>
<feature type="domain" description="Integrin beta epidermal growth factor-like" evidence="11">
    <location>
        <begin position="26"/>
        <end position="49"/>
    </location>
</feature>
<dbReference type="InterPro" id="IPR032695">
    <property type="entry name" value="Integrin_dom_sf"/>
</dbReference>
<evidence type="ECO:0000256" key="2">
    <source>
        <dbReference type="ARBA" id="ARBA00007449"/>
    </source>
</evidence>
<evidence type="ECO:0000256" key="6">
    <source>
        <dbReference type="ARBA" id="ARBA00022989"/>
    </source>
</evidence>
<dbReference type="Pfam" id="PF18372">
    <property type="entry name" value="I-EGF_1"/>
    <property type="match status" value="1"/>
</dbReference>
<dbReference type="InterPro" id="IPR015812">
    <property type="entry name" value="Integrin_bsu"/>
</dbReference>
<feature type="non-terminal residue" evidence="12">
    <location>
        <position position="115"/>
    </location>
</feature>
<evidence type="ECO:0000256" key="8">
    <source>
        <dbReference type="ARBA" id="ARBA00023136"/>
    </source>
</evidence>
<keyword evidence="10" id="KW-0325">Glycoprotein</keyword>
<evidence type="ECO:0000256" key="7">
    <source>
        <dbReference type="ARBA" id="ARBA00023037"/>
    </source>
</evidence>
<keyword evidence="13" id="KW-1185">Reference proteome</keyword>
<keyword evidence="4" id="KW-0812">Transmembrane</keyword>
<keyword evidence="6" id="KW-1133">Transmembrane helix</keyword>
<protein>
    <recommendedName>
        <fullName evidence="11">Integrin beta epidermal growth factor-like domain-containing protein</fullName>
    </recommendedName>
</protein>
<dbReference type="Gene3D" id="2.60.40.1510">
    <property type="entry name" value="ntegrin, alpha v. Chain A, domain 3"/>
    <property type="match status" value="1"/>
</dbReference>
<keyword evidence="7" id="KW-0401">Integrin</keyword>
<organism evidence="12 13">
    <name type="scientific">Cirrhinus mrigala</name>
    <name type="common">Mrigala</name>
    <dbReference type="NCBI Taxonomy" id="683832"/>
    <lineage>
        <taxon>Eukaryota</taxon>
        <taxon>Metazoa</taxon>
        <taxon>Chordata</taxon>
        <taxon>Craniata</taxon>
        <taxon>Vertebrata</taxon>
        <taxon>Euteleostomi</taxon>
        <taxon>Actinopterygii</taxon>
        <taxon>Neopterygii</taxon>
        <taxon>Teleostei</taxon>
        <taxon>Ostariophysi</taxon>
        <taxon>Cypriniformes</taxon>
        <taxon>Cyprinidae</taxon>
        <taxon>Labeoninae</taxon>
        <taxon>Labeonini</taxon>
        <taxon>Cirrhinus</taxon>
    </lineage>
</organism>
<reference evidence="12 13" key="1">
    <citation type="submission" date="2024-05" db="EMBL/GenBank/DDBJ databases">
        <title>Genome sequencing and assembly of Indian major carp, Cirrhinus mrigala (Hamilton, 1822).</title>
        <authorList>
            <person name="Mohindra V."/>
            <person name="Chowdhury L.M."/>
            <person name="Lal K."/>
            <person name="Jena J.K."/>
        </authorList>
    </citation>
    <scope>NUCLEOTIDE SEQUENCE [LARGE SCALE GENOMIC DNA]</scope>
    <source>
        <strain evidence="12">CM1030</strain>
        <tissue evidence="12">Blood</tissue>
    </source>
</reference>
<proteinExistence type="inferred from homology"/>
<dbReference type="Proteomes" id="UP001529510">
    <property type="component" value="Unassembled WGS sequence"/>
</dbReference>
<evidence type="ECO:0000256" key="1">
    <source>
        <dbReference type="ARBA" id="ARBA00004479"/>
    </source>
</evidence>
<dbReference type="InterPro" id="IPR040622">
    <property type="entry name" value="EGF_integrin_1"/>
</dbReference>
<evidence type="ECO:0000256" key="5">
    <source>
        <dbReference type="ARBA" id="ARBA00022737"/>
    </source>
</evidence>
<dbReference type="SUPFAM" id="SSF69179">
    <property type="entry name" value="Integrin domains"/>
    <property type="match status" value="1"/>
</dbReference>
<evidence type="ECO:0000256" key="10">
    <source>
        <dbReference type="ARBA" id="ARBA00023180"/>
    </source>
</evidence>
<keyword evidence="8" id="KW-0472">Membrane</keyword>
<dbReference type="GO" id="GO:0016020">
    <property type="term" value="C:membrane"/>
    <property type="evidence" value="ECO:0007669"/>
    <property type="project" value="UniProtKB-SubCell"/>
</dbReference>
<keyword evidence="3" id="KW-0245">EGF-like domain</keyword>
<evidence type="ECO:0000313" key="12">
    <source>
        <dbReference type="EMBL" id="KAL0198076.1"/>
    </source>
</evidence>
<evidence type="ECO:0000313" key="13">
    <source>
        <dbReference type="Proteomes" id="UP001529510"/>
    </source>
</evidence>
<dbReference type="EMBL" id="JAMKFB020000003">
    <property type="protein sequence ID" value="KAL0198076.1"/>
    <property type="molecule type" value="Genomic_DNA"/>
</dbReference>
<dbReference type="AlphaFoldDB" id="A0ABD0RJH7"/>
<evidence type="ECO:0000256" key="3">
    <source>
        <dbReference type="ARBA" id="ARBA00022536"/>
    </source>
</evidence>
<accession>A0ABD0RJH7</accession>
<gene>
    <name evidence="12" type="ORF">M9458_006616</name>
</gene>
<dbReference type="PANTHER" id="PTHR10082">
    <property type="entry name" value="INTEGRIN BETA SUBUNIT"/>
    <property type="match status" value="1"/>
</dbReference>
<sequence length="115" mass="12365">RTFMVKPVGFKDTLHVTVDFACECNCKQSSMPASPSCHYGNGTLECGVCLAPRANTIPPNKTDVALTQRRRFVAGVETVCADSVPVARLILGRFGGRSVNVMTLAASVSKDKYVQ</sequence>
<comment type="similarity">
    <text evidence="2">Belongs to the integrin beta chain family.</text>
</comment>
<name>A0ABD0RJH7_CIRMR</name>
<keyword evidence="5" id="KW-0677">Repeat</keyword>
<evidence type="ECO:0000256" key="4">
    <source>
        <dbReference type="ARBA" id="ARBA00022692"/>
    </source>
</evidence>
<dbReference type="PANTHER" id="PTHR10082:SF25">
    <property type="entry name" value="INTEGRIN BETA-3"/>
    <property type="match status" value="1"/>
</dbReference>
<keyword evidence="9" id="KW-1015">Disulfide bond</keyword>
<evidence type="ECO:0000256" key="9">
    <source>
        <dbReference type="ARBA" id="ARBA00023157"/>
    </source>
</evidence>
<feature type="non-terminal residue" evidence="12">
    <location>
        <position position="1"/>
    </location>
</feature>